<reference evidence="5" key="1">
    <citation type="submission" date="2020-02" db="EMBL/GenBank/DDBJ databases">
        <authorList>
            <person name="Meier V. D."/>
        </authorList>
    </citation>
    <scope>NUCLEOTIDE SEQUENCE</scope>
    <source>
        <strain evidence="5">AVDCRST_MAG07</strain>
    </source>
</reference>
<dbReference type="GO" id="GO:0046872">
    <property type="term" value="F:metal ion binding"/>
    <property type="evidence" value="ECO:0007669"/>
    <property type="project" value="InterPro"/>
</dbReference>
<dbReference type="SUPFAM" id="SSF46955">
    <property type="entry name" value="Putative DNA-binding domain"/>
    <property type="match status" value="1"/>
</dbReference>
<sequence length="331" mass="34259">MDEQRIAEGGGGSSSDASLAPRLTVAAVAHRLGVAPATLRTWARRYGLGPSEHEAGAHRRYTPADVARLQTMRRLTLEGVAPAEAARVALALPLVEPGPSDDAPLPDREGRLRSRRGGPGGRVLALPGADGAVRGLGRAAMALDAHAVTALVREEVARSGVLHTWDHVLRPVLVAVGARWAATGEGVEVEHLLSDCTAVVLREIASAVPELPGRRPVVLSCAPEEHHALPLHALAAGLAERGVGVRTLGPALPAAALQAAVRRTGPAALFVWSQLPGTADPAVLEALPVTRPPTAVVVGGPGWAPDRLPRRVTVAADLPHALELVDRALGA</sequence>
<dbReference type="EMBL" id="CADCUB010000164">
    <property type="protein sequence ID" value="CAA9356852.1"/>
    <property type="molecule type" value="Genomic_DNA"/>
</dbReference>
<dbReference type="GO" id="GO:0003677">
    <property type="term" value="F:DNA binding"/>
    <property type="evidence" value="ECO:0007669"/>
    <property type="project" value="UniProtKB-KW"/>
</dbReference>
<keyword evidence="1" id="KW-0238">DNA-binding</keyword>
<dbReference type="InterPro" id="IPR009061">
    <property type="entry name" value="DNA-bd_dom_put_sf"/>
</dbReference>
<evidence type="ECO:0000256" key="1">
    <source>
        <dbReference type="ARBA" id="ARBA00023125"/>
    </source>
</evidence>
<dbReference type="GO" id="GO:0031419">
    <property type="term" value="F:cobalamin binding"/>
    <property type="evidence" value="ECO:0007669"/>
    <property type="project" value="InterPro"/>
</dbReference>
<gene>
    <name evidence="5" type="ORF">AVDCRST_MAG07-3438</name>
</gene>
<dbReference type="InterPro" id="IPR000551">
    <property type="entry name" value="MerR-type_HTH_dom"/>
</dbReference>
<dbReference type="InterPro" id="IPR003759">
    <property type="entry name" value="Cbl-bd_cap"/>
</dbReference>
<name>A0A6J4MGD3_9ACTN</name>
<dbReference type="Gene3D" id="1.10.1660.10">
    <property type="match status" value="1"/>
</dbReference>
<accession>A0A6J4MGD3</accession>
<dbReference type="PROSITE" id="PS51332">
    <property type="entry name" value="B12_BINDING"/>
    <property type="match status" value="1"/>
</dbReference>
<proteinExistence type="predicted"/>
<dbReference type="CDD" id="cd01104">
    <property type="entry name" value="HTH_MlrA-CarA"/>
    <property type="match status" value="1"/>
</dbReference>
<evidence type="ECO:0000259" key="4">
    <source>
        <dbReference type="PROSITE" id="PS51332"/>
    </source>
</evidence>
<protein>
    <submittedName>
        <fullName evidence="5">Transcriptional regulator, MerR family</fullName>
    </submittedName>
</protein>
<organism evidence="5">
    <name type="scientific">uncultured Frankineae bacterium</name>
    <dbReference type="NCBI Taxonomy" id="437475"/>
    <lineage>
        <taxon>Bacteria</taxon>
        <taxon>Bacillati</taxon>
        <taxon>Actinomycetota</taxon>
        <taxon>Actinomycetes</taxon>
        <taxon>Frankiales</taxon>
        <taxon>environmental samples</taxon>
    </lineage>
</organism>
<dbReference type="PANTHER" id="PTHR30204:SF97">
    <property type="entry name" value="MERR FAMILY REGULATORY PROTEIN"/>
    <property type="match status" value="1"/>
</dbReference>
<dbReference type="GO" id="GO:0003700">
    <property type="term" value="F:DNA-binding transcription factor activity"/>
    <property type="evidence" value="ECO:0007669"/>
    <property type="project" value="InterPro"/>
</dbReference>
<dbReference type="Gene3D" id="1.10.1240.10">
    <property type="entry name" value="Methionine synthase domain"/>
    <property type="match status" value="1"/>
</dbReference>
<dbReference type="AlphaFoldDB" id="A0A6J4MGD3"/>
<dbReference type="PANTHER" id="PTHR30204">
    <property type="entry name" value="REDOX-CYCLING DRUG-SENSING TRANSCRIPTIONAL ACTIVATOR SOXR"/>
    <property type="match status" value="1"/>
</dbReference>
<evidence type="ECO:0000259" key="3">
    <source>
        <dbReference type="PROSITE" id="PS50937"/>
    </source>
</evidence>
<dbReference type="InterPro" id="IPR006158">
    <property type="entry name" value="Cobalamin-bd"/>
</dbReference>
<evidence type="ECO:0000313" key="5">
    <source>
        <dbReference type="EMBL" id="CAA9356852.1"/>
    </source>
</evidence>
<feature type="region of interest" description="Disordered" evidence="2">
    <location>
        <begin position="96"/>
        <end position="121"/>
    </location>
</feature>
<dbReference type="Gene3D" id="3.40.50.280">
    <property type="entry name" value="Cobalamin-binding domain"/>
    <property type="match status" value="1"/>
</dbReference>
<dbReference type="InterPro" id="IPR036724">
    <property type="entry name" value="Cobalamin-bd_sf"/>
</dbReference>
<dbReference type="SMART" id="SM00422">
    <property type="entry name" value="HTH_MERR"/>
    <property type="match status" value="1"/>
</dbReference>
<feature type="domain" description="B12-binding" evidence="4">
    <location>
        <begin position="214"/>
        <end position="331"/>
    </location>
</feature>
<dbReference type="PROSITE" id="PS50937">
    <property type="entry name" value="HTH_MERR_2"/>
    <property type="match status" value="1"/>
</dbReference>
<dbReference type="InterPro" id="IPR047057">
    <property type="entry name" value="MerR_fam"/>
</dbReference>
<dbReference type="InterPro" id="IPR036594">
    <property type="entry name" value="Meth_synthase_dom"/>
</dbReference>
<dbReference type="SUPFAM" id="SSF52242">
    <property type="entry name" value="Cobalamin (vitamin B12)-binding domain"/>
    <property type="match status" value="1"/>
</dbReference>
<feature type="domain" description="HTH merR-type" evidence="3">
    <location>
        <begin position="22"/>
        <end position="91"/>
    </location>
</feature>
<dbReference type="Pfam" id="PF02607">
    <property type="entry name" value="B12-binding_2"/>
    <property type="match status" value="1"/>
</dbReference>
<dbReference type="Pfam" id="PF13411">
    <property type="entry name" value="MerR_1"/>
    <property type="match status" value="1"/>
</dbReference>
<evidence type="ECO:0000256" key="2">
    <source>
        <dbReference type="SAM" id="MobiDB-lite"/>
    </source>
</evidence>